<keyword evidence="1" id="KW-0472">Membrane</keyword>
<evidence type="ECO:0000313" key="2">
    <source>
        <dbReference type="EMBL" id="CAF1221454.1"/>
    </source>
</evidence>
<dbReference type="Proteomes" id="UP000663844">
    <property type="component" value="Unassembled WGS sequence"/>
</dbReference>
<dbReference type="Proteomes" id="UP000663845">
    <property type="component" value="Unassembled WGS sequence"/>
</dbReference>
<protein>
    <submittedName>
        <fullName evidence="3">Uncharacterized protein</fullName>
    </submittedName>
</protein>
<dbReference type="EMBL" id="CAJNOG010000400">
    <property type="protein sequence ID" value="CAF1221454.1"/>
    <property type="molecule type" value="Genomic_DNA"/>
</dbReference>
<gene>
    <name evidence="2" type="ORF">JYZ213_LOCUS28025</name>
    <name evidence="3" type="ORF">OXD698_LOCUS23234</name>
</gene>
<reference evidence="3" key="1">
    <citation type="submission" date="2021-02" db="EMBL/GenBank/DDBJ databases">
        <authorList>
            <person name="Nowell W R."/>
        </authorList>
    </citation>
    <scope>NUCLEOTIDE SEQUENCE</scope>
</reference>
<dbReference type="AlphaFoldDB" id="A0A819GM31"/>
<proteinExistence type="predicted"/>
<comment type="caution">
    <text evidence="3">The sequence shown here is derived from an EMBL/GenBank/DDBJ whole genome shotgun (WGS) entry which is preliminary data.</text>
</comment>
<name>A0A819GM31_9BILA</name>
<keyword evidence="1" id="KW-1133">Transmembrane helix</keyword>
<evidence type="ECO:0000313" key="4">
    <source>
        <dbReference type="Proteomes" id="UP000663844"/>
    </source>
</evidence>
<feature type="transmembrane region" description="Helical" evidence="1">
    <location>
        <begin position="62"/>
        <end position="95"/>
    </location>
</feature>
<accession>A0A819GM31</accession>
<evidence type="ECO:0000256" key="1">
    <source>
        <dbReference type="SAM" id="Phobius"/>
    </source>
</evidence>
<sequence>MISDDRQWSDWSTNSSTISLYYLSLSKTFSNDVHPTNTYFMYDKQREEGNEEKRRRRRFRAYWLCCSSLSPLVNGLILGALFGGLILAVIITLWLTSANKISTTIIMNISTATSIMPTTTTITTTTTTNTMTTTTTTTTTTSTTVTISTANWLINGNAEAGPCETGSGVTHPTDWNYNGTVTQVHYNDTYADISYTDQGPSDRGNCYFYGQADSTSMWQTVNMTSSIDPLLIDSQTVRFNFSAWLGGYSSEDDNAEATLTFYDQSNHKTGNISTLGPVLSADRGSQTLLLFRQTEGLVPIGARSFTVTVTFTHVVGLLTDADVDNIAVHLY</sequence>
<organism evidence="3 4">
    <name type="scientific">Adineta steineri</name>
    <dbReference type="NCBI Taxonomy" id="433720"/>
    <lineage>
        <taxon>Eukaryota</taxon>
        <taxon>Metazoa</taxon>
        <taxon>Spiralia</taxon>
        <taxon>Gnathifera</taxon>
        <taxon>Rotifera</taxon>
        <taxon>Eurotatoria</taxon>
        <taxon>Bdelloidea</taxon>
        <taxon>Adinetida</taxon>
        <taxon>Adinetidae</taxon>
        <taxon>Adineta</taxon>
    </lineage>
</organism>
<dbReference type="EMBL" id="CAJOAZ010002045">
    <property type="protein sequence ID" value="CAF3887572.1"/>
    <property type="molecule type" value="Genomic_DNA"/>
</dbReference>
<evidence type="ECO:0000313" key="3">
    <source>
        <dbReference type="EMBL" id="CAF3887572.1"/>
    </source>
</evidence>
<keyword evidence="1" id="KW-0812">Transmembrane</keyword>